<dbReference type="AlphaFoldDB" id="Q82CQ0"/>
<dbReference type="Pfam" id="PF14106">
    <property type="entry name" value="DUF4279"/>
    <property type="match status" value="1"/>
</dbReference>
<accession>Q82CQ0</accession>
<dbReference type="EMBL" id="BA000030">
    <property type="protein sequence ID" value="BAC73005.1"/>
    <property type="molecule type" value="Genomic_DNA"/>
</dbReference>
<keyword evidence="3" id="KW-1185">Reference proteome</keyword>
<reference evidence="2 3" key="1">
    <citation type="journal article" date="2001" name="Proc. Natl. Acad. Sci. U.S.A.">
        <title>Genome sequence of an industrial microorganism Streptomyces avermitilis: deducing the ability of producing secondary metabolites.</title>
        <authorList>
            <person name="Omura S."/>
            <person name="Ikeda H."/>
            <person name="Ishikawa J."/>
            <person name="Hanamoto A."/>
            <person name="Takahashi C."/>
            <person name="Shinose M."/>
            <person name="Takahashi Y."/>
            <person name="Horikawa H."/>
            <person name="Nakazawa H."/>
            <person name="Osonoe T."/>
            <person name="Kikuchi H."/>
            <person name="Shiba T."/>
            <person name="Sakaki Y."/>
            <person name="Hattori M."/>
        </authorList>
    </citation>
    <scope>NUCLEOTIDE SEQUENCE [LARGE SCALE GENOMIC DNA]</scope>
    <source>
        <strain evidence="3">ATCC 31267 / DSM 46492 / JCM 5070 / NBRC 14893 / NCIMB 12804 / NRRL 8165 / MA-4680</strain>
    </source>
</reference>
<evidence type="ECO:0000256" key="1">
    <source>
        <dbReference type="SAM" id="MobiDB-lite"/>
    </source>
</evidence>
<dbReference type="InterPro" id="IPR025459">
    <property type="entry name" value="DUF4279"/>
</dbReference>
<gene>
    <name evidence="2" type="ORF">SAVERM_5293</name>
</gene>
<proteinExistence type="predicted"/>
<reference evidence="2 3" key="2">
    <citation type="journal article" date="2003" name="Nat. Biotechnol.">
        <title>Complete genome sequence and comparative analysis of the industrial microorganism Streptomyces avermitilis.</title>
        <authorList>
            <person name="Ikeda H."/>
            <person name="Ishikawa J."/>
            <person name="Hanamoto A."/>
            <person name="Shinose M."/>
            <person name="Kikuchi H."/>
            <person name="Shiba T."/>
            <person name="Sakaki Y."/>
            <person name="Hattori M."/>
            <person name="Omura S."/>
        </authorList>
    </citation>
    <scope>NUCLEOTIDE SEQUENCE [LARGE SCALE GENOMIC DNA]</scope>
    <source>
        <strain evidence="3">ATCC 31267 / DSM 46492 / JCM 5070 / NBRC 14893 / NCIMB 12804 / NRRL 8165 / MA-4680</strain>
    </source>
</reference>
<reference evidence="2 3" key="3">
    <citation type="journal article" date="2014" name="J. Ind. Microbiol. Biotechnol.">
        <title>Genome mining of the Streptomyces avermitilis genome and development of genome-minimized hosts for heterologous expression of biosynthetic gene clusters.</title>
        <authorList>
            <person name="Ikeda H."/>
            <person name="Shin-ya K."/>
            <person name="Omura S."/>
        </authorList>
    </citation>
    <scope>NUCLEOTIDE SEQUENCE [LARGE SCALE GENOMIC DNA]</scope>
    <source>
        <strain evidence="3">ATCC 31267 / DSM 46492 / JCM 5070 / NBRC 14893 / NCIMB 12804 / NRRL 8165 / MA-4680</strain>
    </source>
</reference>
<evidence type="ECO:0000313" key="3">
    <source>
        <dbReference type="Proteomes" id="UP000000428"/>
    </source>
</evidence>
<organism evidence="2 3">
    <name type="scientific">Streptomyces avermitilis (strain ATCC 31267 / DSM 46492 / JCM 5070 / NBRC 14893 / NCIMB 12804 / NRRL 8165 / MA-4680)</name>
    <dbReference type="NCBI Taxonomy" id="227882"/>
    <lineage>
        <taxon>Bacteria</taxon>
        <taxon>Bacillati</taxon>
        <taxon>Actinomycetota</taxon>
        <taxon>Actinomycetes</taxon>
        <taxon>Kitasatosporales</taxon>
        <taxon>Streptomycetaceae</taxon>
        <taxon>Streptomyces</taxon>
    </lineage>
</organism>
<evidence type="ECO:0008006" key="4">
    <source>
        <dbReference type="Google" id="ProtNLM"/>
    </source>
</evidence>
<sequence>MWAAHRQFMRQNRDTLVQGGSQGMYEIRGYVNGAPPGMLDRSDETQVPAVSAFRMYLRVVSESLQPEEISARLGTGPDEATAIGSRRRPQSPPRAHATWIRHVLAAGGPGRPEDLEPVVLGWGPEFAAALGRLAGSGEADVCLVVVQEFTDPEDPQQKGIFLSAALLAWLAEAGASLDIDQYVYLDRDDQ</sequence>
<name>Q82CQ0_STRAW</name>
<dbReference type="Proteomes" id="UP000000428">
    <property type="component" value="Chromosome"/>
</dbReference>
<dbReference type="KEGG" id="sma:SAVERM_5293"/>
<protein>
    <recommendedName>
        <fullName evidence="4">DUF4279 domain-containing protein</fullName>
    </recommendedName>
</protein>
<feature type="region of interest" description="Disordered" evidence="1">
    <location>
        <begin position="72"/>
        <end position="94"/>
    </location>
</feature>
<dbReference type="HOGENOM" id="CLU_122878_0_0_11"/>
<evidence type="ECO:0000313" key="2">
    <source>
        <dbReference type="EMBL" id="BAC73005.1"/>
    </source>
</evidence>